<accession>A0A1M7KA14</accession>
<evidence type="ECO:0000256" key="2">
    <source>
        <dbReference type="ARBA" id="ARBA00022692"/>
    </source>
</evidence>
<dbReference type="PANTHER" id="PTHR12815">
    <property type="entry name" value="SORTING AND ASSEMBLY MACHINERY SAMM50 PROTEIN FAMILY MEMBER"/>
    <property type="match status" value="1"/>
</dbReference>
<name>A0A1M7KA14_9BACT</name>
<dbReference type="PANTHER" id="PTHR12815:SF18">
    <property type="entry name" value="SORTING AND ASSEMBLY MACHINERY COMPONENT 50 HOMOLOG"/>
    <property type="match status" value="1"/>
</dbReference>
<keyword evidence="1" id="KW-1134">Transmembrane beta strand</keyword>
<keyword evidence="2" id="KW-0812">Transmembrane</keyword>
<evidence type="ECO:0000313" key="4">
    <source>
        <dbReference type="Proteomes" id="UP000184513"/>
    </source>
</evidence>
<evidence type="ECO:0000256" key="1">
    <source>
        <dbReference type="ARBA" id="ARBA00022452"/>
    </source>
</evidence>
<dbReference type="Proteomes" id="UP000184513">
    <property type="component" value="Unassembled WGS sequence"/>
</dbReference>
<proteinExistence type="predicted"/>
<protein>
    <submittedName>
        <fullName evidence="3">Outer membrane protein assembly factor BamA</fullName>
    </submittedName>
</protein>
<dbReference type="STRING" id="388280.SAMN04488057_102358"/>
<keyword evidence="1" id="KW-0472">Membrane</keyword>
<sequence>MVGWKIAFFFLQLLFIPRFSQAQDYVLRLQYADTQSTADTLKFSFSDSLALHRFSDYLIDSLQAEGYLNLESNLQIKPDNRFFLQVDAGTQFKWIQLGKGNLEPWMESSLDGGAIIAGESPFRIEAVQHLMGQILETGQNNGYPFMAVKLDSIELDNGQLRASLYMEKGPLITFDTLRITGSSKIQPIYLARKTGIIPGNPFSQKKVNKLREVLKNSVPYLALSGSPEMSFQNEEATIYLPVEDRKMNAIDGIIGFLPNEIEANKWLVTGQFDLQLYNVSGKGRDYQLNWQRLTQYSQNLRVAAREPYVLGSQLDLGAAFSLLKEDTTFLNRDFSLRLGYQVTANTYIDFFSKWQAGDLLEVGRYENATELPEVGDFRYNSYGADFSFTDVDDPIVPKSGWRSKLTLGIGNKTLRENTGIDPALYAGIERESLQYYIRGAVDYYYRLDKNFSSRVSLQAGELNNSNLLLNDLYRLGGLQSIRGFNENFFYSSRYAYMNLEPRYYFGNYSYFLLFTDLGMLEDAVRKRERDWPFSFGAGLSLETAGGMFNFVYALGKSAGQPLGFNYSRIHFGFTGRF</sequence>
<gene>
    <name evidence="3" type="ORF">SAMN04488057_102358</name>
</gene>
<reference evidence="3 4" key="1">
    <citation type="submission" date="2016-11" db="EMBL/GenBank/DDBJ databases">
        <authorList>
            <person name="Jaros S."/>
            <person name="Januszkiewicz K."/>
            <person name="Wedrychowicz H."/>
        </authorList>
    </citation>
    <scope>NUCLEOTIDE SEQUENCE [LARGE SCALE GENOMIC DNA]</scope>
    <source>
        <strain evidence="3 4">CGMCC 1.6102</strain>
    </source>
</reference>
<evidence type="ECO:0000313" key="3">
    <source>
        <dbReference type="EMBL" id="SHM62055.1"/>
    </source>
</evidence>
<dbReference type="GO" id="GO:0019867">
    <property type="term" value="C:outer membrane"/>
    <property type="evidence" value="ECO:0007669"/>
    <property type="project" value="InterPro"/>
</dbReference>
<organism evidence="3 4">
    <name type="scientific">Cyclobacterium lianum</name>
    <dbReference type="NCBI Taxonomy" id="388280"/>
    <lineage>
        <taxon>Bacteria</taxon>
        <taxon>Pseudomonadati</taxon>
        <taxon>Bacteroidota</taxon>
        <taxon>Cytophagia</taxon>
        <taxon>Cytophagales</taxon>
        <taxon>Cyclobacteriaceae</taxon>
        <taxon>Cyclobacterium</taxon>
    </lineage>
</organism>
<dbReference type="InterPro" id="IPR039910">
    <property type="entry name" value="D15-like"/>
</dbReference>
<dbReference type="OrthoDB" id="9811416at2"/>
<dbReference type="EMBL" id="FRCY01000002">
    <property type="protein sequence ID" value="SHM62055.1"/>
    <property type="molecule type" value="Genomic_DNA"/>
</dbReference>
<dbReference type="AlphaFoldDB" id="A0A1M7KA14"/>
<dbReference type="Gene3D" id="2.40.160.50">
    <property type="entry name" value="membrane protein fhac: a member of the omp85/tpsb transporter family"/>
    <property type="match status" value="1"/>
</dbReference>
<keyword evidence="4" id="KW-1185">Reference proteome</keyword>